<gene>
    <name evidence="5" type="ORF">ABIQ69_06475</name>
</gene>
<keyword evidence="5" id="KW-0560">Oxidoreductase</keyword>
<dbReference type="Pfam" id="PF01613">
    <property type="entry name" value="Flavin_Reduct"/>
    <property type="match status" value="1"/>
</dbReference>
<dbReference type="EMBL" id="CP158374">
    <property type="protein sequence ID" value="XBX83550.1"/>
    <property type="molecule type" value="Genomic_DNA"/>
</dbReference>
<evidence type="ECO:0000256" key="3">
    <source>
        <dbReference type="ARBA" id="ARBA00038054"/>
    </source>
</evidence>
<dbReference type="PANTHER" id="PTHR43567">
    <property type="entry name" value="FLAVOREDOXIN-RELATED-RELATED"/>
    <property type="match status" value="1"/>
</dbReference>
<dbReference type="Gene3D" id="2.30.110.10">
    <property type="entry name" value="Electron Transport, Fmn-binding Protein, Chain A"/>
    <property type="match status" value="1"/>
</dbReference>
<dbReference type="InterPro" id="IPR002563">
    <property type="entry name" value="Flavin_Rdtase-like_dom"/>
</dbReference>
<dbReference type="EC" id="1.5.1.-" evidence="5"/>
<dbReference type="InterPro" id="IPR052174">
    <property type="entry name" value="Flavoredoxin"/>
</dbReference>
<keyword evidence="2" id="KW-0285">Flavoprotein</keyword>
<dbReference type="GO" id="GO:0010181">
    <property type="term" value="F:FMN binding"/>
    <property type="evidence" value="ECO:0007669"/>
    <property type="project" value="InterPro"/>
</dbReference>
<evidence type="ECO:0000259" key="4">
    <source>
        <dbReference type="Pfam" id="PF01613"/>
    </source>
</evidence>
<dbReference type="SUPFAM" id="SSF50475">
    <property type="entry name" value="FMN-binding split barrel"/>
    <property type="match status" value="1"/>
</dbReference>
<accession>A0AAU7WBE1</accession>
<dbReference type="PANTHER" id="PTHR43567:SF1">
    <property type="entry name" value="FLAVOREDOXIN"/>
    <property type="match status" value="1"/>
</dbReference>
<dbReference type="RefSeq" id="WP_350349552.1">
    <property type="nucleotide sequence ID" value="NZ_CP158374.1"/>
</dbReference>
<dbReference type="InterPro" id="IPR012349">
    <property type="entry name" value="Split_barrel_FMN-bd"/>
</dbReference>
<proteinExistence type="inferred from homology"/>
<protein>
    <submittedName>
        <fullName evidence="5">Flavin reductase family protein</fullName>
        <ecNumber evidence="5">1.5.1.-</ecNumber>
    </submittedName>
</protein>
<feature type="domain" description="Flavin reductase like" evidence="4">
    <location>
        <begin position="17"/>
        <end position="187"/>
    </location>
</feature>
<organism evidence="5">
    <name type="scientific">Agromyces sp. G08B096</name>
    <dbReference type="NCBI Taxonomy" id="3156399"/>
    <lineage>
        <taxon>Bacteria</taxon>
        <taxon>Bacillati</taxon>
        <taxon>Actinomycetota</taxon>
        <taxon>Actinomycetes</taxon>
        <taxon>Micrococcales</taxon>
        <taxon>Microbacteriaceae</taxon>
        <taxon>Agromyces</taxon>
    </lineage>
</organism>
<evidence type="ECO:0000256" key="2">
    <source>
        <dbReference type="ARBA" id="ARBA00022630"/>
    </source>
</evidence>
<evidence type="ECO:0000313" key="5">
    <source>
        <dbReference type="EMBL" id="XBX83550.1"/>
    </source>
</evidence>
<sequence length="209" mass="22511">MASADQVVIEPSVLYVGTPTYLIATENPDGTANLAAASSYWALGRMLVLGIEVDGQTAANLLVRPDLTVSFPSAPLWRAVARLSDLTGRDPVPAAKAARYRFEPDKFRAAGLTPRASDLVGPPRVAECALAFEARVRRATPGLDGSYLMVEAEVLRVHADRAVLDPTGQHIDPTAWNPLVYAFRHFFERGVEVGWLASSPTAPHPPVLD</sequence>
<comment type="cofactor">
    <cofactor evidence="1">
        <name>FMN</name>
        <dbReference type="ChEBI" id="CHEBI:58210"/>
    </cofactor>
</comment>
<dbReference type="GO" id="GO:0016646">
    <property type="term" value="F:oxidoreductase activity, acting on the CH-NH group of donors, NAD or NADP as acceptor"/>
    <property type="evidence" value="ECO:0007669"/>
    <property type="project" value="UniProtKB-ARBA"/>
</dbReference>
<comment type="similarity">
    <text evidence="3">Belongs to the flavoredoxin family.</text>
</comment>
<name>A0AAU7WBE1_9MICO</name>
<dbReference type="AlphaFoldDB" id="A0AAU7WBE1"/>
<evidence type="ECO:0000256" key="1">
    <source>
        <dbReference type="ARBA" id="ARBA00001917"/>
    </source>
</evidence>
<reference evidence="5" key="1">
    <citation type="submission" date="2024-05" db="EMBL/GenBank/DDBJ databases">
        <authorList>
            <person name="Yu L."/>
        </authorList>
    </citation>
    <scope>NUCLEOTIDE SEQUENCE</scope>
    <source>
        <strain evidence="5">G08B096</strain>
    </source>
</reference>